<keyword evidence="4" id="KW-0238">DNA-binding</keyword>
<evidence type="ECO:0000259" key="7">
    <source>
        <dbReference type="Pfam" id="PF05598"/>
    </source>
</evidence>
<protein>
    <submittedName>
        <fullName evidence="8">Transposase</fullName>
    </submittedName>
</protein>
<keyword evidence="3" id="KW-0815">Transposition</keyword>
<comment type="function">
    <text evidence="1">Involved in the transposition of the insertion sequence IS5.</text>
</comment>
<dbReference type="Pfam" id="PF01609">
    <property type="entry name" value="DDE_Tnp_1"/>
    <property type="match status" value="1"/>
</dbReference>
<dbReference type="GO" id="GO:0004803">
    <property type="term" value="F:transposase activity"/>
    <property type="evidence" value="ECO:0007669"/>
    <property type="project" value="InterPro"/>
</dbReference>
<dbReference type="NCBIfam" id="NF033581">
    <property type="entry name" value="transpos_IS5_4"/>
    <property type="match status" value="1"/>
</dbReference>
<gene>
    <name evidence="8" type="ORF">ERS852407_04204</name>
</gene>
<dbReference type="RefSeq" id="WP_081034331.1">
    <property type="nucleotide sequence ID" value="NZ_CABIXC010000013.1"/>
</dbReference>
<sequence length="321" mass="36013">MTMSALSDELAQVRTKKKEFLAQIERIVPWKEWLTLIQPCYYKGERGNKPYPLETMLRLYLLQNLYDLSDEATAAEAIDSRAFSDFCGVDSSNQVPNGDTIGRFRNLLVKNGLQEKLFAQVVTALTEQVLILKKGTIVDSTIISAPSSTKNKEKKRDPDAHQVKKGNTWHFGYKAHVGVDKDSGLVHTVEATPANVHDVTQTSSLLTGEEDVVYGDSGYLGAGNREDAIVRNKSGRKIKYKINRRPSQLKKLSKSGQYAAKKVEHAKSSVRAKVEHVFGVVKKQLQFRKTRYRGLEKQRAKFNIMFALANLLLADRPCLAA</sequence>
<evidence type="ECO:0000256" key="4">
    <source>
        <dbReference type="ARBA" id="ARBA00023125"/>
    </source>
</evidence>
<comment type="similarity">
    <text evidence="2">Belongs to the transposase 11 family.</text>
</comment>
<evidence type="ECO:0000313" key="8">
    <source>
        <dbReference type="EMBL" id="CUO86199.1"/>
    </source>
</evidence>
<dbReference type="Pfam" id="PF05598">
    <property type="entry name" value="DUF772"/>
    <property type="match status" value="1"/>
</dbReference>
<feature type="domain" description="Transposase InsH N-terminal" evidence="7">
    <location>
        <begin position="14"/>
        <end position="106"/>
    </location>
</feature>
<dbReference type="AlphaFoldDB" id="A0A174IME5"/>
<evidence type="ECO:0000313" key="9">
    <source>
        <dbReference type="Proteomes" id="UP000095651"/>
    </source>
</evidence>
<reference evidence="8 9" key="1">
    <citation type="submission" date="2015-09" db="EMBL/GenBank/DDBJ databases">
        <authorList>
            <consortium name="Pathogen Informatics"/>
        </authorList>
    </citation>
    <scope>NUCLEOTIDE SEQUENCE [LARGE SCALE GENOMIC DNA]</scope>
    <source>
        <strain evidence="8 9">2789STDY5608850</strain>
    </source>
</reference>
<dbReference type="InterPro" id="IPR008490">
    <property type="entry name" value="Transposase_InsH_N"/>
</dbReference>
<dbReference type="InterPro" id="IPR002559">
    <property type="entry name" value="Transposase_11"/>
</dbReference>
<evidence type="ECO:0000256" key="2">
    <source>
        <dbReference type="ARBA" id="ARBA00010075"/>
    </source>
</evidence>
<dbReference type="GO" id="GO:0003677">
    <property type="term" value="F:DNA binding"/>
    <property type="evidence" value="ECO:0007669"/>
    <property type="project" value="UniProtKB-KW"/>
</dbReference>
<dbReference type="PANTHER" id="PTHR35604:SF2">
    <property type="entry name" value="TRANSPOSASE INSH FOR INSERTION SEQUENCE ELEMENT IS5A-RELATED"/>
    <property type="match status" value="1"/>
</dbReference>
<name>A0A174IME5_9FIRM</name>
<evidence type="ECO:0000256" key="3">
    <source>
        <dbReference type="ARBA" id="ARBA00022578"/>
    </source>
</evidence>
<organism evidence="8 9">
    <name type="scientific">Hungatella hathewayi</name>
    <dbReference type="NCBI Taxonomy" id="154046"/>
    <lineage>
        <taxon>Bacteria</taxon>
        <taxon>Bacillati</taxon>
        <taxon>Bacillota</taxon>
        <taxon>Clostridia</taxon>
        <taxon>Lachnospirales</taxon>
        <taxon>Lachnospiraceae</taxon>
        <taxon>Hungatella</taxon>
    </lineage>
</organism>
<dbReference type="EMBL" id="CYZE01000013">
    <property type="protein sequence ID" value="CUO86199.1"/>
    <property type="molecule type" value="Genomic_DNA"/>
</dbReference>
<keyword evidence="5" id="KW-0233">DNA recombination</keyword>
<accession>A0A174IME5</accession>
<dbReference type="GO" id="GO:0006313">
    <property type="term" value="P:DNA transposition"/>
    <property type="evidence" value="ECO:0007669"/>
    <property type="project" value="InterPro"/>
</dbReference>
<dbReference type="PANTHER" id="PTHR35604">
    <property type="entry name" value="TRANSPOSASE INSH FOR INSERTION SEQUENCE ELEMENT IS5A-RELATED"/>
    <property type="match status" value="1"/>
</dbReference>
<feature type="domain" description="Transposase IS4-like" evidence="6">
    <location>
        <begin position="134"/>
        <end position="311"/>
    </location>
</feature>
<evidence type="ECO:0000256" key="5">
    <source>
        <dbReference type="ARBA" id="ARBA00023172"/>
    </source>
</evidence>
<dbReference type="Proteomes" id="UP000095651">
    <property type="component" value="Unassembled WGS sequence"/>
</dbReference>
<dbReference type="InterPro" id="IPR047959">
    <property type="entry name" value="Transpos_IS5"/>
</dbReference>
<evidence type="ECO:0000259" key="6">
    <source>
        <dbReference type="Pfam" id="PF01609"/>
    </source>
</evidence>
<evidence type="ECO:0000256" key="1">
    <source>
        <dbReference type="ARBA" id="ARBA00003544"/>
    </source>
</evidence>
<proteinExistence type="inferred from homology"/>